<dbReference type="GO" id="GO:0016020">
    <property type="term" value="C:membrane"/>
    <property type="evidence" value="ECO:0007669"/>
    <property type="project" value="TreeGrafter"/>
</dbReference>
<dbReference type="HOGENOM" id="CLU_032490_0_0_1"/>
<accession>A0A0C3NER0</accession>
<dbReference type="InterPro" id="IPR029058">
    <property type="entry name" value="AB_hydrolase_fold"/>
</dbReference>
<dbReference type="AlphaFoldDB" id="A0A0C3NER0"/>
<gene>
    <name evidence="2" type="ORF">PHLGIDRAFT_111245</name>
</gene>
<name>A0A0C3NER0_PHLG1</name>
<dbReference type="InterPro" id="IPR050266">
    <property type="entry name" value="AB_hydrolase_sf"/>
</dbReference>
<dbReference type="STRING" id="745531.A0A0C3NER0"/>
<dbReference type="OrthoDB" id="94039at2759"/>
<feature type="domain" description="AB hydrolase-1" evidence="1">
    <location>
        <begin position="44"/>
        <end position="329"/>
    </location>
</feature>
<dbReference type="Proteomes" id="UP000053257">
    <property type="component" value="Unassembled WGS sequence"/>
</dbReference>
<evidence type="ECO:0000313" key="2">
    <source>
        <dbReference type="EMBL" id="KIP03129.1"/>
    </source>
</evidence>
<organism evidence="2 3">
    <name type="scientific">Phlebiopsis gigantea (strain 11061_1 CR5-6)</name>
    <name type="common">White-rot fungus</name>
    <name type="synonym">Peniophora gigantea</name>
    <dbReference type="NCBI Taxonomy" id="745531"/>
    <lineage>
        <taxon>Eukaryota</taxon>
        <taxon>Fungi</taxon>
        <taxon>Dikarya</taxon>
        <taxon>Basidiomycota</taxon>
        <taxon>Agaricomycotina</taxon>
        <taxon>Agaricomycetes</taxon>
        <taxon>Polyporales</taxon>
        <taxon>Phanerochaetaceae</taxon>
        <taxon>Phlebiopsis</taxon>
    </lineage>
</organism>
<dbReference type="EMBL" id="KN840632">
    <property type="protein sequence ID" value="KIP03129.1"/>
    <property type="molecule type" value="Genomic_DNA"/>
</dbReference>
<sequence length="357" mass="40314">MAYTCRLKHESYVFDPRPKYPLLITANRYWDPEHTSTDSDALTLIFAHGTGYHKEHWEPTLDHLYALLARANNNKVKIREAWSIDCPNHGDAAILNEEVLTWGYLPTFSWEEYARSIHMFLAGLGTGVDVDFTKRRLVGIGHSMGAISLMLVNTYMPTIEFASLVLVDPMLVRDALREDEPINLHTPAERRRDIWPSFDEALKSLQSRGSFKIWDPRVLEVYVRHGMRPLPTSTYPDKTDGVTLKCPKLQEAACYKSDIGRVRAYNYLHTLCVALPVHIIYGAINDYLPEFIHTDVLDVAAKRQYATVNRVAGAGHLIPQLQPARLADAIWTAFNHDVAHKYAPGGAGGSYAVQSNL</sequence>
<dbReference type="PANTHER" id="PTHR43798">
    <property type="entry name" value="MONOACYLGLYCEROL LIPASE"/>
    <property type="match status" value="1"/>
</dbReference>
<dbReference type="InterPro" id="IPR000073">
    <property type="entry name" value="AB_hydrolase_1"/>
</dbReference>
<keyword evidence="3" id="KW-1185">Reference proteome</keyword>
<reference evidence="2 3" key="1">
    <citation type="journal article" date="2014" name="PLoS Genet.">
        <title>Analysis of the Phlebiopsis gigantea genome, transcriptome and secretome provides insight into its pioneer colonization strategies of wood.</title>
        <authorList>
            <person name="Hori C."/>
            <person name="Ishida T."/>
            <person name="Igarashi K."/>
            <person name="Samejima M."/>
            <person name="Suzuki H."/>
            <person name="Master E."/>
            <person name="Ferreira P."/>
            <person name="Ruiz-Duenas F.J."/>
            <person name="Held B."/>
            <person name="Canessa P."/>
            <person name="Larrondo L.F."/>
            <person name="Schmoll M."/>
            <person name="Druzhinina I.S."/>
            <person name="Kubicek C.P."/>
            <person name="Gaskell J.A."/>
            <person name="Kersten P."/>
            <person name="St John F."/>
            <person name="Glasner J."/>
            <person name="Sabat G."/>
            <person name="Splinter BonDurant S."/>
            <person name="Syed K."/>
            <person name="Yadav J."/>
            <person name="Mgbeahuruike A.C."/>
            <person name="Kovalchuk A."/>
            <person name="Asiegbu F.O."/>
            <person name="Lackner G."/>
            <person name="Hoffmeister D."/>
            <person name="Rencoret J."/>
            <person name="Gutierrez A."/>
            <person name="Sun H."/>
            <person name="Lindquist E."/>
            <person name="Barry K."/>
            <person name="Riley R."/>
            <person name="Grigoriev I.V."/>
            <person name="Henrissat B."/>
            <person name="Kues U."/>
            <person name="Berka R.M."/>
            <person name="Martinez A.T."/>
            <person name="Covert S.F."/>
            <person name="Blanchette R.A."/>
            <person name="Cullen D."/>
        </authorList>
    </citation>
    <scope>NUCLEOTIDE SEQUENCE [LARGE SCALE GENOMIC DNA]</scope>
    <source>
        <strain evidence="2 3">11061_1 CR5-6</strain>
    </source>
</reference>
<dbReference type="PANTHER" id="PTHR43798:SF33">
    <property type="entry name" value="HYDROLASE, PUTATIVE (AFU_ORTHOLOGUE AFUA_2G14860)-RELATED"/>
    <property type="match status" value="1"/>
</dbReference>
<dbReference type="Gene3D" id="3.40.50.1820">
    <property type="entry name" value="alpha/beta hydrolase"/>
    <property type="match status" value="1"/>
</dbReference>
<protein>
    <recommendedName>
        <fullName evidence="1">AB hydrolase-1 domain-containing protein</fullName>
    </recommendedName>
</protein>
<dbReference type="Pfam" id="PF12697">
    <property type="entry name" value="Abhydrolase_6"/>
    <property type="match status" value="1"/>
</dbReference>
<dbReference type="SUPFAM" id="SSF53474">
    <property type="entry name" value="alpha/beta-Hydrolases"/>
    <property type="match status" value="1"/>
</dbReference>
<proteinExistence type="predicted"/>
<evidence type="ECO:0000259" key="1">
    <source>
        <dbReference type="Pfam" id="PF12697"/>
    </source>
</evidence>
<evidence type="ECO:0000313" key="3">
    <source>
        <dbReference type="Proteomes" id="UP000053257"/>
    </source>
</evidence>